<dbReference type="Pfam" id="PF07690">
    <property type="entry name" value="MFS_1"/>
    <property type="match status" value="1"/>
</dbReference>
<organism evidence="10 11">
    <name type="scientific">Caldalkalibacillus uzonensis</name>
    <dbReference type="NCBI Taxonomy" id="353224"/>
    <lineage>
        <taxon>Bacteria</taxon>
        <taxon>Bacillati</taxon>
        <taxon>Bacillota</taxon>
        <taxon>Bacilli</taxon>
        <taxon>Bacillales</taxon>
        <taxon>Bacillaceae</taxon>
        <taxon>Caldalkalibacillus</taxon>
    </lineage>
</organism>
<keyword evidence="6 8" id="KW-0472">Membrane</keyword>
<evidence type="ECO:0000256" key="8">
    <source>
        <dbReference type="SAM" id="Phobius"/>
    </source>
</evidence>
<feature type="transmembrane region" description="Helical" evidence="8">
    <location>
        <begin position="213"/>
        <end position="232"/>
    </location>
</feature>
<feature type="transmembrane region" description="Helical" evidence="8">
    <location>
        <begin position="314"/>
        <end position="334"/>
    </location>
</feature>
<keyword evidence="2" id="KW-0813">Transport</keyword>
<feature type="transmembrane region" description="Helical" evidence="8">
    <location>
        <begin position="487"/>
        <end position="505"/>
    </location>
</feature>
<evidence type="ECO:0000256" key="7">
    <source>
        <dbReference type="SAM" id="MobiDB-lite"/>
    </source>
</evidence>
<keyword evidence="11" id="KW-1185">Reference proteome</keyword>
<dbReference type="SUPFAM" id="SSF103473">
    <property type="entry name" value="MFS general substrate transporter"/>
    <property type="match status" value="1"/>
</dbReference>
<dbReference type="PRINTS" id="PR01036">
    <property type="entry name" value="TCRTETB"/>
</dbReference>
<evidence type="ECO:0000256" key="4">
    <source>
        <dbReference type="ARBA" id="ARBA00022692"/>
    </source>
</evidence>
<evidence type="ECO:0000256" key="3">
    <source>
        <dbReference type="ARBA" id="ARBA00022475"/>
    </source>
</evidence>
<dbReference type="EMBL" id="JAUSUQ010000011">
    <property type="protein sequence ID" value="MDQ0340098.1"/>
    <property type="molecule type" value="Genomic_DNA"/>
</dbReference>
<proteinExistence type="predicted"/>
<dbReference type="PANTHER" id="PTHR23501:SF191">
    <property type="entry name" value="VACUOLAR BASIC AMINO ACID TRANSPORTER 4"/>
    <property type="match status" value="1"/>
</dbReference>
<evidence type="ECO:0000256" key="6">
    <source>
        <dbReference type="ARBA" id="ARBA00023136"/>
    </source>
</evidence>
<reference evidence="10 11" key="1">
    <citation type="submission" date="2023-07" db="EMBL/GenBank/DDBJ databases">
        <title>Genomic Encyclopedia of Type Strains, Phase IV (KMG-IV): sequencing the most valuable type-strain genomes for metagenomic binning, comparative biology and taxonomic classification.</title>
        <authorList>
            <person name="Goeker M."/>
        </authorList>
    </citation>
    <scope>NUCLEOTIDE SEQUENCE [LARGE SCALE GENOMIC DNA]</scope>
    <source>
        <strain evidence="10 11">DSM 17740</strain>
    </source>
</reference>
<evidence type="ECO:0000256" key="2">
    <source>
        <dbReference type="ARBA" id="ARBA00022448"/>
    </source>
</evidence>
<dbReference type="CDD" id="cd17502">
    <property type="entry name" value="MFS_Azr1_MDR_like"/>
    <property type="match status" value="1"/>
</dbReference>
<evidence type="ECO:0000259" key="9">
    <source>
        <dbReference type="PROSITE" id="PS50850"/>
    </source>
</evidence>
<gene>
    <name evidence="10" type="ORF">J2S00_002893</name>
</gene>
<feature type="region of interest" description="Disordered" evidence="7">
    <location>
        <begin position="1"/>
        <end position="20"/>
    </location>
</feature>
<dbReference type="PROSITE" id="PS50850">
    <property type="entry name" value="MFS"/>
    <property type="match status" value="1"/>
</dbReference>
<accession>A0ABU0CVG7</accession>
<dbReference type="RefSeq" id="WP_307341105.1">
    <property type="nucleotide sequence ID" value="NZ_JAUSUQ010000011.1"/>
</dbReference>
<evidence type="ECO:0000256" key="1">
    <source>
        <dbReference type="ARBA" id="ARBA00004651"/>
    </source>
</evidence>
<comment type="subcellular location">
    <subcellularLocation>
        <location evidence="1">Cell membrane</location>
        <topology evidence="1">Multi-pass membrane protein</topology>
    </subcellularLocation>
</comment>
<dbReference type="NCBIfam" id="TIGR00711">
    <property type="entry name" value="efflux_EmrB"/>
    <property type="match status" value="1"/>
</dbReference>
<evidence type="ECO:0000313" key="10">
    <source>
        <dbReference type="EMBL" id="MDQ0340098.1"/>
    </source>
</evidence>
<feature type="transmembrane region" description="Helical" evidence="8">
    <location>
        <begin position="414"/>
        <end position="431"/>
    </location>
</feature>
<evidence type="ECO:0000256" key="5">
    <source>
        <dbReference type="ARBA" id="ARBA00022989"/>
    </source>
</evidence>
<feature type="transmembrane region" description="Helical" evidence="8">
    <location>
        <begin position="93"/>
        <end position="112"/>
    </location>
</feature>
<feature type="transmembrane region" description="Helical" evidence="8">
    <location>
        <begin position="118"/>
        <end position="139"/>
    </location>
</feature>
<dbReference type="InterPro" id="IPR020846">
    <property type="entry name" value="MFS_dom"/>
</dbReference>
<keyword evidence="3" id="KW-1003">Cell membrane</keyword>
<feature type="transmembrane region" description="Helical" evidence="8">
    <location>
        <begin position="62"/>
        <end position="81"/>
    </location>
</feature>
<feature type="transmembrane region" description="Helical" evidence="8">
    <location>
        <begin position="280"/>
        <end position="302"/>
    </location>
</feature>
<dbReference type="InterPro" id="IPR004638">
    <property type="entry name" value="EmrB-like"/>
</dbReference>
<name>A0ABU0CVG7_9BACI</name>
<dbReference type="PANTHER" id="PTHR23501">
    <property type="entry name" value="MAJOR FACILITATOR SUPERFAMILY"/>
    <property type="match status" value="1"/>
</dbReference>
<sequence>MEQERSSQEREQAEQATGTTPKRKRHLVLISIIFAMFMVAINALIVATAMPSIVGDLGGFSLFTWVFSSYLLIQAVTVPIYGKLADLFGRKPVFTFGIIVFMIGSLLCGFAHSMLALIIYRFIQGFGAGAVQPIATTIVGDMYTLKERAKIQGYLASVWGISSILGPLLGGVFVQYVDWSWVFWINIPLGVIALTGVVFFFREEVKQKRHQIDYVGAMLLLISVSALMVVLIQGGVAWSWTSMPVIFLVAVFVCGLLAFVYHETRAPEPLMPLVIWKDRLLVMANTGALTTGVVLIGVSTFLPTYVQGVMEQSPTVAGLSLTVMSVGWPIASTLAGRLVLKMGFRLTAVLGGLALLIGSILFVLLDPGKGPVWAGAGSFFIGLGMGFTTTTFIISVQSHVSWKTRGVATSSNMFMRLLGGTIGAALLGGILNSRMIRYLETEGASQVLPEGDIDFTNVLLDPETMASMSPESIDVLQSGLTIALNDVYWGVSLFALASLVLVFYLPNRVKEETNEEGEQ</sequence>
<evidence type="ECO:0000313" key="11">
    <source>
        <dbReference type="Proteomes" id="UP001232445"/>
    </source>
</evidence>
<dbReference type="InterPro" id="IPR036259">
    <property type="entry name" value="MFS_trans_sf"/>
</dbReference>
<keyword evidence="4 8" id="KW-0812">Transmembrane</keyword>
<comment type="caution">
    <text evidence="10">The sequence shown here is derived from an EMBL/GenBank/DDBJ whole genome shotgun (WGS) entry which is preliminary data.</text>
</comment>
<feature type="domain" description="Major facilitator superfamily (MFS) profile" evidence="9">
    <location>
        <begin position="28"/>
        <end position="510"/>
    </location>
</feature>
<protein>
    <submittedName>
        <fullName evidence="10">EmrB/QacA subfamily drug resistance transporter</fullName>
    </submittedName>
</protein>
<dbReference type="Gene3D" id="1.20.1250.20">
    <property type="entry name" value="MFS general substrate transporter like domains"/>
    <property type="match status" value="1"/>
</dbReference>
<keyword evidence="5 8" id="KW-1133">Transmembrane helix</keyword>
<dbReference type="Gene3D" id="1.20.1720.10">
    <property type="entry name" value="Multidrug resistance protein D"/>
    <property type="match status" value="1"/>
</dbReference>
<feature type="compositionally biased region" description="Basic and acidic residues" evidence="7">
    <location>
        <begin position="1"/>
        <end position="13"/>
    </location>
</feature>
<dbReference type="Proteomes" id="UP001232445">
    <property type="component" value="Unassembled WGS sequence"/>
</dbReference>
<feature type="transmembrane region" description="Helical" evidence="8">
    <location>
        <begin position="238"/>
        <end position="260"/>
    </location>
</feature>
<feature type="transmembrane region" description="Helical" evidence="8">
    <location>
        <begin position="346"/>
        <end position="365"/>
    </location>
</feature>
<dbReference type="InterPro" id="IPR011701">
    <property type="entry name" value="MFS"/>
</dbReference>
<feature type="transmembrane region" description="Helical" evidence="8">
    <location>
        <begin position="371"/>
        <end position="394"/>
    </location>
</feature>
<feature type="transmembrane region" description="Helical" evidence="8">
    <location>
        <begin position="151"/>
        <end position="175"/>
    </location>
</feature>
<feature type="transmembrane region" description="Helical" evidence="8">
    <location>
        <begin position="27"/>
        <end position="50"/>
    </location>
</feature>
<feature type="transmembrane region" description="Helical" evidence="8">
    <location>
        <begin position="181"/>
        <end position="201"/>
    </location>
</feature>